<dbReference type="AlphaFoldDB" id="A0A7Y9RWZ6"/>
<sequence length="92" mass="9529">MNQKRHETGHESDLDAPTPPGGPQRTDAADPGATTPGEPAQDPGPGVHRVTEREGTGEPPAPTHDDARDPSGPETAAQEANAEESEFGEPSQ</sequence>
<feature type="compositionally biased region" description="Basic and acidic residues" evidence="1">
    <location>
        <begin position="1"/>
        <end position="13"/>
    </location>
</feature>
<keyword evidence="3" id="KW-1185">Reference proteome</keyword>
<feature type="compositionally biased region" description="Acidic residues" evidence="1">
    <location>
        <begin position="81"/>
        <end position="92"/>
    </location>
</feature>
<evidence type="ECO:0000256" key="1">
    <source>
        <dbReference type="SAM" id="MobiDB-lite"/>
    </source>
</evidence>
<evidence type="ECO:0000313" key="2">
    <source>
        <dbReference type="EMBL" id="NYG56956.1"/>
    </source>
</evidence>
<comment type="caution">
    <text evidence="2">The sequence shown here is derived from an EMBL/GenBank/DDBJ whole genome shotgun (WGS) entry which is preliminary data.</text>
</comment>
<name>A0A7Y9RWZ6_9ACTN</name>
<organism evidence="2 3">
    <name type="scientific">Nocardioides perillae</name>
    <dbReference type="NCBI Taxonomy" id="1119534"/>
    <lineage>
        <taxon>Bacteria</taxon>
        <taxon>Bacillati</taxon>
        <taxon>Actinomycetota</taxon>
        <taxon>Actinomycetes</taxon>
        <taxon>Propionibacteriales</taxon>
        <taxon>Nocardioidaceae</taxon>
        <taxon>Nocardioides</taxon>
    </lineage>
</organism>
<accession>A0A7Y9RWZ6</accession>
<dbReference type="Proteomes" id="UP000544110">
    <property type="component" value="Unassembled WGS sequence"/>
</dbReference>
<reference evidence="2 3" key="1">
    <citation type="submission" date="2020-07" db="EMBL/GenBank/DDBJ databases">
        <title>Sequencing the genomes of 1000 actinobacteria strains.</title>
        <authorList>
            <person name="Klenk H.-P."/>
        </authorList>
    </citation>
    <scope>NUCLEOTIDE SEQUENCE [LARGE SCALE GENOMIC DNA]</scope>
    <source>
        <strain evidence="2 3">DSM 24552</strain>
    </source>
</reference>
<proteinExistence type="predicted"/>
<dbReference type="EMBL" id="JACCAC010000001">
    <property type="protein sequence ID" value="NYG56956.1"/>
    <property type="molecule type" value="Genomic_DNA"/>
</dbReference>
<dbReference type="RefSeq" id="WP_179519123.1">
    <property type="nucleotide sequence ID" value="NZ_JACCAC010000001.1"/>
</dbReference>
<gene>
    <name evidence="2" type="ORF">BJ989_003260</name>
</gene>
<protein>
    <submittedName>
        <fullName evidence="2">Uncharacterized protein</fullName>
    </submittedName>
</protein>
<feature type="region of interest" description="Disordered" evidence="1">
    <location>
        <begin position="1"/>
        <end position="92"/>
    </location>
</feature>
<evidence type="ECO:0000313" key="3">
    <source>
        <dbReference type="Proteomes" id="UP000544110"/>
    </source>
</evidence>